<dbReference type="InterPro" id="IPR029052">
    <property type="entry name" value="Metallo-depent_PP-like"/>
</dbReference>
<dbReference type="Proteomes" id="UP000516438">
    <property type="component" value="Chromosome"/>
</dbReference>
<dbReference type="Gene3D" id="3.60.21.10">
    <property type="match status" value="1"/>
</dbReference>
<dbReference type="AlphaFoldDB" id="A0A7H1DUR5"/>
<evidence type="ECO:0008006" key="3">
    <source>
        <dbReference type="Google" id="ProtNLM"/>
    </source>
</evidence>
<proteinExistence type="predicted"/>
<dbReference type="EMBL" id="CP060203">
    <property type="protein sequence ID" value="QNS40723.1"/>
    <property type="molecule type" value="Genomic_DNA"/>
</dbReference>
<name>A0A7H1DUR5_9FLAO</name>
<dbReference type="RefSeq" id="WP_188320719.1">
    <property type="nucleotide sequence ID" value="NZ_CP060203.1"/>
</dbReference>
<gene>
    <name evidence="1" type="ORF">H0S70_10165</name>
</gene>
<organism evidence="1 2">
    <name type="scientific">Chryseobacterium manosquense</name>
    <dbReference type="NCBI Taxonomy" id="2754694"/>
    <lineage>
        <taxon>Bacteria</taxon>
        <taxon>Pseudomonadati</taxon>
        <taxon>Bacteroidota</taxon>
        <taxon>Flavobacteriia</taxon>
        <taxon>Flavobacteriales</taxon>
        <taxon>Weeksellaceae</taxon>
        <taxon>Chryseobacterium group</taxon>
        <taxon>Chryseobacterium</taxon>
    </lineage>
</organism>
<evidence type="ECO:0000313" key="1">
    <source>
        <dbReference type="EMBL" id="QNS40723.1"/>
    </source>
</evidence>
<keyword evidence="2" id="KW-1185">Reference proteome</keyword>
<accession>A0A7H1DUR5</accession>
<dbReference type="KEGG" id="cmaq:H0S70_10165"/>
<protein>
    <recommendedName>
        <fullName evidence="3">UDP-2,3-diacylglucosamine diphosphatase</fullName>
    </recommendedName>
</protein>
<dbReference type="GO" id="GO:0008758">
    <property type="term" value="F:UDP-2,3-diacylglucosamine hydrolase activity"/>
    <property type="evidence" value="ECO:0007669"/>
    <property type="project" value="TreeGrafter"/>
</dbReference>
<reference evidence="1 2" key="1">
    <citation type="submission" date="2020-07" db="EMBL/GenBank/DDBJ databases">
        <title>Complete genome and description of Chryseobacterium manosquense strain Marseille-Q2069 sp. nov.</title>
        <authorList>
            <person name="Boxberger M."/>
        </authorList>
    </citation>
    <scope>NUCLEOTIDE SEQUENCE [LARGE SCALE GENOMIC DNA]</scope>
    <source>
        <strain evidence="1 2">Marseille-Q2069</strain>
    </source>
</reference>
<dbReference type="GO" id="GO:0016020">
    <property type="term" value="C:membrane"/>
    <property type="evidence" value="ECO:0007669"/>
    <property type="project" value="GOC"/>
</dbReference>
<dbReference type="InterPro" id="IPR043461">
    <property type="entry name" value="LpxH-like"/>
</dbReference>
<dbReference type="GO" id="GO:0009245">
    <property type="term" value="P:lipid A biosynthetic process"/>
    <property type="evidence" value="ECO:0007669"/>
    <property type="project" value="TreeGrafter"/>
</dbReference>
<sequence length="110" mass="12823">MKNAVKFIGDFEEKAIEIAIENHYDYVICGHIHQPADRKVTQENGSVHYLNSGDWIENLSYLEYNNGEWKLLFFDENKFEKPEIEDNDISVNVEELVHPNVFAAFVGNKF</sequence>
<dbReference type="SUPFAM" id="SSF56300">
    <property type="entry name" value="Metallo-dependent phosphatases"/>
    <property type="match status" value="1"/>
</dbReference>
<evidence type="ECO:0000313" key="2">
    <source>
        <dbReference type="Proteomes" id="UP000516438"/>
    </source>
</evidence>
<dbReference type="PANTHER" id="PTHR34990:SF2">
    <property type="entry name" value="BLL8164 PROTEIN"/>
    <property type="match status" value="1"/>
</dbReference>
<dbReference type="PANTHER" id="PTHR34990">
    <property type="entry name" value="UDP-2,3-DIACYLGLUCOSAMINE HYDROLASE-RELATED"/>
    <property type="match status" value="1"/>
</dbReference>